<keyword evidence="1" id="KW-0418">Kinase</keyword>
<dbReference type="PANTHER" id="PTHR41930:SF1">
    <property type="entry name" value="DEPHOSPHO-COA KINASE"/>
    <property type="match status" value="1"/>
</dbReference>
<proteinExistence type="predicted"/>
<dbReference type="InterPro" id="IPR027417">
    <property type="entry name" value="P-loop_NTPase"/>
</dbReference>
<reference evidence="1 3" key="1">
    <citation type="submission" date="2014-04" db="EMBL/GenBank/DDBJ databases">
        <authorList>
            <person name="Bishop-Lilly K.A."/>
            <person name="Broomall S.M."/>
            <person name="Chain P.S."/>
            <person name="Chertkov O."/>
            <person name="Coyne S.R."/>
            <person name="Daligault H.E."/>
            <person name="Davenport K.W."/>
            <person name="Erkkila T."/>
            <person name="Frey K.G."/>
            <person name="Gibbons H.S."/>
            <person name="Gu W."/>
            <person name="Jaissle J."/>
            <person name="Johnson S.L."/>
            <person name="Koroleva G.I."/>
            <person name="Ladner J.T."/>
            <person name="Lo C.-C."/>
            <person name="Minogue T.D."/>
            <person name="Munk C."/>
            <person name="Palacios G.F."/>
            <person name="Redden C.L."/>
            <person name="Rosenzweig C.N."/>
            <person name="Scholz M.B."/>
            <person name="Teshima H."/>
            <person name="Xu Y."/>
        </authorList>
    </citation>
    <scope>NUCLEOTIDE SEQUENCE [LARGE SCALE GENOMIC DNA]</scope>
    <source>
        <strain evidence="1 3">BHP</strain>
    </source>
</reference>
<name>A0A090YKZ8_9BACI</name>
<protein>
    <submittedName>
        <fullName evidence="1">Adenylate kinase family protein</fullName>
    </submittedName>
</protein>
<dbReference type="PATRIC" id="fig|1405.8.peg.3575"/>
<dbReference type="Gene3D" id="3.40.50.300">
    <property type="entry name" value="P-loop containing nucleotide triphosphate hydrolases"/>
    <property type="match status" value="1"/>
</dbReference>
<dbReference type="AlphaFoldDB" id="A0A090YKZ8"/>
<keyword evidence="4" id="KW-1185">Reference proteome</keyword>
<dbReference type="SUPFAM" id="SSF52540">
    <property type="entry name" value="P-loop containing nucleoside triphosphate hydrolases"/>
    <property type="match status" value="1"/>
</dbReference>
<dbReference type="Pfam" id="PF13238">
    <property type="entry name" value="AAA_18"/>
    <property type="match status" value="1"/>
</dbReference>
<comment type="caution">
    <text evidence="1">The sequence shown here is derived from an EMBL/GenBank/DDBJ whole genome shotgun (WGS) entry which is preliminary data.</text>
</comment>
<evidence type="ECO:0000313" key="3">
    <source>
        <dbReference type="Proteomes" id="UP000029389"/>
    </source>
</evidence>
<dbReference type="GO" id="GO:0016301">
    <property type="term" value="F:kinase activity"/>
    <property type="evidence" value="ECO:0007669"/>
    <property type="project" value="UniProtKB-KW"/>
</dbReference>
<evidence type="ECO:0000313" key="2">
    <source>
        <dbReference type="EMBL" id="RFT64898.1"/>
    </source>
</evidence>
<dbReference type="PANTHER" id="PTHR41930">
    <property type="entry name" value="UPF0200 PROTEIN MJ1399"/>
    <property type="match status" value="1"/>
</dbReference>
<dbReference type="EMBL" id="QVOD01000031">
    <property type="protein sequence ID" value="RFT64898.1"/>
    <property type="molecule type" value="Genomic_DNA"/>
</dbReference>
<accession>A0A090YKZ8</accession>
<dbReference type="EMBL" id="JMQC01000008">
    <property type="protein sequence ID" value="KFM99109.1"/>
    <property type="molecule type" value="Genomic_DNA"/>
</dbReference>
<evidence type="ECO:0000313" key="1">
    <source>
        <dbReference type="EMBL" id="KFM99109.1"/>
    </source>
</evidence>
<dbReference type="RefSeq" id="WP_042982265.1">
    <property type="nucleotide sequence ID" value="NZ_JMQC01000008.1"/>
</dbReference>
<organism evidence="1 3">
    <name type="scientific">Bacillus clarus</name>
    <dbReference type="NCBI Taxonomy" id="2338372"/>
    <lineage>
        <taxon>Bacteria</taxon>
        <taxon>Bacillati</taxon>
        <taxon>Bacillota</taxon>
        <taxon>Bacilli</taxon>
        <taxon>Bacillales</taxon>
        <taxon>Bacillaceae</taxon>
        <taxon>Bacillus</taxon>
        <taxon>Bacillus cereus group</taxon>
    </lineage>
</organism>
<sequence>MNVVIGIAGKIGSGKSTLSNEIAKHLKCNTINTGDYFRAISLKRNLSTDRSTLQQLGNETISIGWDYFSKELLNFANWSNEKNLLIAGIRNVKLYEQLKKDIHPNKFYLIYIDTLDEVRRVRIKERVETEKKLDFHPVEAQVEELKKFADLILDNNRQIDMVKEDALIWIKNILKEMQISHE</sequence>
<evidence type="ECO:0000313" key="4">
    <source>
        <dbReference type="Proteomes" id="UP000264294"/>
    </source>
</evidence>
<dbReference type="Proteomes" id="UP000264294">
    <property type="component" value="Unassembled WGS sequence"/>
</dbReference>
<keyword evidence="1" id="KW-0808">Transferase</keyword>
<gene>
    <name evidence="2" type="ORF">D0U04_20710</name>
    <name evidence="1" type="ORF">DJ93_3480</name>
</gene>
<reference evidence="2 4" key="2">
    <citation type="submission" date="2018-08" db="EMBL/GenBank/DDBJ databases">
        <title>Bacillus clarus sp. nov. strain PS00077A.</title>
        <authorList>
            <person name="Mendez Acevedo M."/>
            <person name="Carroll L."/>
            <person name="Mukherjee M."/>
            <person name="Wiedmann M."/>
            <person name="Kovac J."/>
        </authorList>
    </citation>
    <scope>NUCLEOTIDE SEQUENCE [LARGE SCALE GENOMIC DNA]</scope>
    <source>
        <strain evidence="2 4">PS00077A</strain>
    </source>
</reference>
<dbReference type="Proteomes" id="UP000029389">
    <property type="component" value="Unassembled WGS sequence"/>
</dbReference>